<evidence type="ECO:0000313" key="1">
    <source>
        <dbReference type="EMBL" id="MBA4633780.1"/>
    </source>
</evidence>
<accession>A0A7C9D488</accession>
<proteinExistence type="predicted"/>
<name>A0A7C9D488_OPUST</name>
<reference evidence="1" key="2">
    <citation type="submission" date="2020-07" db="EMBL/GenBank/DDBJ databases">
        <authorList>
            <person name="Vera ALvarez R."/>
            <person name="Arias-Moreno D.M."/>
            <person name="Jimenez-Jacinto V."/>
            <person name="Jimenez-Bremont J.F."/>
            <person name="Swaminathan K."/>
            <person name="Moose S.P."/>
            <person name="Guerrero-Gonzalez M.L."/>
            <person name="Marino-Ramirez L."/>
            <person name="Landsman D."/>
            <person name="Rodriguez-Kessler M."/>
            <person name="Delgado-Sanchez P."/>
        </authorList>
    </citation>
    <scope>NUCLEOTIDE SEQUENCE</scope>
    <source>
        <tissue evidence="1">Cladode</tissue>
    </source>
</reference>
<dbReference type="AlphaFoldDB" id="A0A7C9D488"/>
<sequence>MGGRSSIKAWALKTRDISCDFAEPSATKGFAMTGNESNFNKLLGSFNNWALLSSMAVCRGMPKEIGKGEGGSWSMKSSMEMRLWRRWIASGESMMTTLGFLDLKSRSWRFQSWE</sequence>
<dbReference type="EMBL" id="GISG01088363">
    <property type="protein sequence ID" value="MBA4633780.1"/>
    <property type="molecule type" value="Transcribed_RNA"/>
</dbReference>
<reference evidence="1" key="1">
    <citation type="journal article" date="2013" name="J. Plant Res.">
        <title>Effect of fungi and light on seed germination of three Opuntia species from semiarid lands of central Mexico.</title>
        <authorList>
            <person name="Delgado-Sanchez P."/>
            <person name="Jimenez-Bremont J.F."/>
            <person name="Guerrero-Gonzalez Mde L."/>
            <person name="Flores J."/>
        </authorList>
    </citation>
    <scope>NUCLEOTIDE SEQUENCE</scope>
    <source>
        <tissue evidence="1">Cladode</tissue>
    </source>
</reference>
<protein>
    <submittedName>
        <fullName evidence="1">Uncharacterized protein</fullName>
    </submittedName>
</protein>
<organism evidence="1">
    <name type="scientific">Opuntia streptacantha</name>
    <name type="common">Prickly pear cactus</name>
    <name type="synonym">Opuntia cardona</name>
    <dbReference type="NCBI Taxonomy" id="393608"/>
    <lineage>
        <taxon>Eukaryota</taxon>
        <taxon>Viridiplantae</taxon>
        <taxon>Streptophyta</taxon>
        <taxon>Embryophyta</taxon>
        <taxon>Tracheophyta</taxon>
        <taxon>Spermatophyta</taxon>
        <taxon>Magnoliopsida</taxon>
        <taxon>eudicotyledons</taxon>
        <taxon>Gunneridae</taxon>
        <taxon>Pentapetalae</taxon>
        <taxon>Caryophyllales</taxon>
        <taxon>Cactineae</taxon>
        <taxon>Cactaceae</taxon>
        <taxon>Opuntioideae</taxon>
        <taxon>Opuntia</taxon>
    </lineage>
</organism>